<feature type="compositionally biased region" description="Basic residues" evidence="1">
    <location>
        <begin position="292"/>
        <end position="301"/>
    </location>
</feature>
<evidence type="ECO:0000313" key="3">
    <source>
        <dbReference type="Proteomes" id="UP000789342"/>
    </source>
</evidence>
<feature type="region of interest" description="Disordered" evidence="1">
    <location>
        <begin position="467"/>
        <end position="518"/>
    </location>
</feature>
<feature type="compositionally biased region" description="Polar residues" evidence="1">
    <location>
        <begin position="1"/>
        <end position="10"/>
    </location>
</feature>
<feature type="compositionally biased region" description="Basic and acidic residues" evidence="1">
    <location>
        <begin position="227"/>
        <end position="291"/>
    </location>
</feature>
<proteinExistence type="predicted"/>
<feature type="compositionally biased region" description="Basic and acidic residues" evidence="1">
    <location>
        <begin position="91"/>
        <end position="106"/>
    </location>
</feature>
<feature type="compositionally biased region" description="Basic and acidic residues" evidence="1">
    <location>
        <begin position="355"/>
        <end position="364"/>
    </location>
</feature>
<comment type="caution">
    <text evidence="2">The sequence shown here is derived from an EMBL/GenBank/DDBJ whole genome shotgun (WGS) entry which is preliminary data.</text>
</comment>
<evidence type="ECO:0000256" key="1">
    <source>
        <dbReference type="SAM" id="MobiDB-lite"/>
    </source>
</evidence>
<keyword evidence="3" id="KW-1185">Reference proteome</keyword>
<feature type="compositionally biased region" description="Basic residues" evidence="1">
    <location>
        <begin position="80"/>
        <end position="90"/>
    </location>
</feature>
<feature type="compositionally biased region" description="Basic residues" evidence="1">
    <location>
        <begin position="49"/>
        <end position="60"/>
    </location>
</feature>
<evidence type="ECO:0000313" key="2">
    <source>
        <dbReference type="EMBL" id="CAG8507783.1"/>
    </source>
</evidence>
<feature type="region of interest" description="Disordered" evidence="1">
    <location>
        <begin position="1"/>
        <end position="302"/>
    </location>
</feature>
<feature type="compositionally biased region" description="Basic residues" evidence="1">
    <location>
        <begin position="382"/>
        <end position="418"/>
    </location>
</feature>
<name>A0A9N8ZV36_9GLOM</name>
<feature type="region of interest" description="Disordered" evidence="1">
    <location>
        <begin position="351"/>
        <end position="420"/>
    </location>
</feature>
<feature type="compositionally biased region" description="Basic and acidic residues" evidence="1">
    <location>
        <begin position="14"/>
        <end position="25"/>
    </location>
</feature>
<protein>
    <submittedName>
        <fullName evidence="2">15067_t:CDS:1</fullName>
    </submittedName>
</protein>
<feature type="compositionally biased region" description="Basic and acidic residues" evidence="1">
    <location>
        <begin position="119"/>
        <end position="145"/>
    </location>
</feature>
<feature type="compositionally biased region" description="Basic and acidic residues" evidence="1">
    <location>
        <begin position="467"/>
        <end position="478"/>
    </location>
</feature>
<dbReference type="EMBL" id="CAJVPV010001773">
    <property type="protein sequence ID" value="CAG8507783.1"/>
    <property type="molecule type" value="Genomic_DNA"/>
</dbReference>
<accession>A0A9N8ZV36</accession>
<feature type="compositionally biased region" description="Polar residues" evidence="1">
    <location>
        <begin position="26"/>
        <end position="38"/>
    </location>
</feature>
<feature type="compositionally biased region" description="Acidic residues" evidence="1">
    <location>
        <begin position="479"/>
        <end position="518"/>
    </location>
</feature>
<feature type="compositionally biased region" description="Basic and acidic residues" evidence="1">
    <location>
        <begin position="179"/>
        <end position="190"/>
    </location>
</feature>
<feature type="compositionally biased region" description="Basic residues" evidence="1">
    <location>
        <begin position="215"/>
        <end position="226"/>
    </location>
</feature>
<reference evidence="2" key="1">
    <citation type="submission" date="2021-06" db="EMBL/GenBank/DDBJ databases">
        <authorList>
            <person name="Kallberg Y."/>
            <person name="Tangrot J."/>
            <person name="Rosling A."/>
        </authorList>
    </citation>
    <scope>NUCLEOTIDE SEQUENCE</scope>
    <source>
        <strain evidence="2">CL551</strain>
    </source>
</reference>
<feature type="compositionally biased region" description="Basic and acidic residues" evidence="1">
    <location>
        <begin position="203"/>
        <end position="214"/>
    </location>
</feature>
<gene>
    <name evidence="2" type="ORF">AMORRO_LOCUS3574</name>
</gene>
<dbReference type="Proteomes" id="UP000789342">
    <property type="component" value="Unassembled WGS sequence"/>
</dbReference>
<sequence>MGTTQLNSEFGETFAEKNAHPESKVEQNTTNKHGNESGSEPEIYLLVSHRGRRHDHRGGRRIGLFGPFGPRGPKVEMRGGVRRGPPHARGFRHEEFVETSEGERGHSPHRGMRRFGPGPHEKRGPSLERGSEFHREPRHHGDSSHRPHGFGPRGGPRGRFETEEHIHHPREHGRGPRGGPRDRFETEEHIHHPREHGRGPRGGPRDRFETEEHIHHPREHGRGPRGGHRDRVETEEHGHRPRGGRRDGFENEERIHHLPREHGHGPRERFEAEENVKQLHRRKPEDHEHSPHRYGHGHHRRFNAERSTKEFHGLIRSRNIFLILPNAVVLVDMDLVPVMVRDLNMMSTALMDGPESDHESENSRKSFNHHGGHRFGNGHDFRGRHRLGRGGPRLHHHVPRHRMPRGPRFPHHHHHRKPLTPEELAEKVALLNSMGFPAEKNSHYEELLKKFNGRIGRVIEILLRERKKEEDDKNKGNDDENGGNEEDDGNKEEGDGNEEEGDENEDEKTPVEDYDIVE</sequence>
<dbReference type="AlphaFoldDB" id="A0A9N8ZV36"/>
<organism evidence="2 3">
    <name type="scientific">Acaulospora morrowiae</name>
    <dbReference type="NCBI Taxonomy" id="94023"/>
    <lineage>
        <taxon>Eukaryota</taxon>
        <taxon>Fungi</taxon>
        <taxon>Fungi incertae sedis</taxon>
        <taxon>Mucoromycota</taxon>
        <taxon>Glomeromycotina</taxon>
        <taxon>Glomeromycetes</taxon>
        <taxon>Diversisporales</taxon>
        <taxon>Acaulosporaceae</taxon>
        <taxon>Acaulospora</taxon>
    </lineage>
</organism>